<evidence type="ECO:0000256" key="8">
    <source>
        <dbReference type="ARBA" id="ARBA00022692"/>
    </source>
</evidence>
<evidence type="ECO:0000256" key="13">
    <source>
        <dbReference type="ARBA" id="ARBA00023012"/>
    </source>
</evidence>
<evidence type="ECO:0000256" key="3">
    <source>
        <dbReference type="ARBA" id="ARBA00012438"/>
    </source>
</evidence>
<evidence type="ECO:0000256" key="11">
    <source>
        <dbReference type="ARBA" id="ARBA00022840"/>
    </source>
</evidence>
<reference evidence="19" key="1">
    <citation type="submission" date="2017-12" db="EMBL/GenBank/DDBJ databases">
        <title>Draft genome sequence of Telmatospirillum siberiense 26-4b1T, an acidotolerant peatland alphaproteobacterium potentially involved in sulfur cycling.</title>
        <authorList>
            <person name="Hausmann B."/>
            <person name="Pjevac P."/>
            <person name="Schreck K."/>
            <person name="Herbold C.W."/>
            <person name="Daims H."/>
            <person name="Wagner M."/>
            <person name="Pester M."/>
            <person name="Loy A."/>
        </authorList>
    </citation>
    <scope>NUCLEOTIDE SEQUENCE [LARGE SCALE GENOMIC DNA]</scope>
    <source>
        <strain evidence="19">26-4b1</strain>
    </source>
</reference>
<evidence type="ECO:0000256" key="9">
    <source>
        <dbReference type="ARBA" id="ARBA00022741"/>
    </source>
</evidence>
<dbReference type="OrthoDB" id="9804645at2"/>
<evidence type="ECO:0000256" key="1">
    <source>
        <dbReference type="ARBA" id="ARBA00000085"/>
    </source>
</evidence>
<name>A0A2N3Q1T0_9PROT</name>
<dbReference type="Proteomes" id="UP000233293">
    <property type="component" value="Unassembled WGS sequence"/>
</dbReference>
<dbReference type="SMART" id="SM00387">
    <property type="entry name" value="HATPase_c"/>
    <property type="match status" value="1"/>
</dbReference>
<keyword evidence="8 15" id="KW-0812">Transmembrane</keyword>
<dbReference type="InterPro" id="IPR036097">
    <property type="entry name" value="HisK_dim/P_sf"/>
</dbReference>
<dbReference type="InterPro" id="IPR003594">
    <property type="entry name" value="HATPase_dom"/>
</dbReference>
<dbReference type="InterPro" id="IPR004358">
    <property type="entry name" value="Sig_transdc_His_kin-like_C"/>
</dbReference>
<comment type="subcellular location">
    <subcellularLocation>
        <location evidence="2">Cell inner membrane</location>
        <topology evidence="2">Multi-pass membrane protein</topology>
    </subcellularLocation>
</comment>
<accession>A0A2N3Q1T0</accession>
<dbReference type="GO" id="GO:0005886">
    <property type="term" value="C:plasma membrane"/>
    <property type="evidence" value="ECO:0007669"/>
    <property type="project" value="UniProtKB-SubCell"/>
</dbReference>
<evidence type="ECO:0000256" key="7">
    <source>
        <dbReference type="ARBA" id="ARBA00022679"/>
    </source>
</evidence>
<evidence type="ECO:0000256" key="5">
    <source>
        <dbReference type="ARBA" id="ARBA00022519"/>
    </source>
</evidence>
<dbReference type="AlphaFoldDB" id="A0A2N3Q1T0"/>
<keyword evidence="7" id="KW-0808">Transferase</keyword>
<keyword evidence="12 15" id="KW-1133">Transmembrane helix</keyword>
<sequence>MIPARRLLPRTITAQITALVVTAVLLAVGLTTLVLITIFDLNGRGSPEVLAVTRAARIAMLVKEELSPRSQEERALVMAAARWFGIEVERLPLSGLDSDPAAGTNPFVKSIKTILRDSWGIEALADRAPPGRPDAIAVPINGEEALIFQAAHRFSRNFIVLPTIFAVGAIIVITVFLSIYALRWITSPLSSIAAAARSFGRTTAKEEALSENGPREIAQVAEALNDMRKRVRTLVDERTRMLAAISHDLRTPLTRLRLRAERMDDAKTRDGMLQDITTINDMIGETLTYLRDNGRSEPVHLVDLPSMIQTICDEFGDVGFPVAYEGPGRHPFACRAHALTRAITNVIDNGTKHGPGVFVVLSPQPRGAVRIDISDNGPGIPEPLREKVFEPFFKGNSARPSSERGGFGLGLSIARDIVRNHGGDIRLLDHEPRGLTVRLTLPRQAETSLNIT</sequence>
<dbReference type="InterPro" id="IPR005467">
    <property type="entry name" value="His_kinase_dom"/>
</dbReference>
<dbReference type="EC" id="2.7.13.3" evidence="3"/>
<dbReference type="Pfam" id="PF00512">
    <property type="entry name" value="HisKA"/>
    <property type="match status" value="1"/>
</dbReference>
<dbReference type="SUPFAM" id="SSF47384">
    <property type="entry name" value="Homodimeric domain of signal transducing histidine kinase"/>
    <property type="match status" value="1"/>
</dbReference>
<dbReference type="Pfam" id="PF02518">
    <property type="entry name" value="HATPase_c"/>
    <property type="match status" value="1"/>
</dbReference>
<gene>
    <name evidence="18" type="ORF">CWS72_01970</name>
</gene>
<keyword evidence="4" id="KW-1003">Cell membrane</keyword>
<dbReference type="CDD" id="cd00082">
    <property type="entry name" value="HisKA"/>
    <property type="match status" value="1"/>
</dbReference>
<evidence type="ECO:0000256" key="15">
    <source>
        <dbReference type="SAM" id="Phobius"/>
    </source>
</evidence>
<feature type="domain" description="HAMP" evidence="17">
    <location>
        <begin position="183"/>
        <end position="236"/>
    </location>
</feature>
<feature type="transmembrane region" description="Helical" evidence="15">
    <location>
        <begin position="12"/>
        <end position="36"/>
    </location>
</feature>
<keyword evidence="6" id="KW-0597">Phosphoprotein</keyword>
<dbReference type="CDD" id="cd00075">
    <property type="entry name" value="HATPase"/>
    <property type="match status" value="1"/>
</dbReference>
<dbReference type="GO" id="GO:0000155">
    <property type="term" value="F:phosphorelay sensor kinase activity"/>
    <property type="evidence" value="ECO:0007669"/>
    <property type="project" value="InterPro"/>
</dbReference>
<dbReference type="PRINTS" id="PR00344">
    <property type="entry name" value="BCTRLSENSOR"/>
</dbReference>
<dbReference type="InterPro" id="IPR003660">
    <property type="entry name" value="HAMP_dom"/>
</dbReference>
<dbReference type="PROSITE" id="PS50885">
    <property type="entry name" value="HAMP"/>
    <property type="match status" value="1"/>
</dbReference>
<dbReference type="Gene3D" id="3.30.565.10">
    <property type="entry name" value="Histidine kinase-like ATPase, C-terminal domain"/>
    <property type="match status" value="1"/>
</dbReference>
<evidence type="ECO:0000256" key="4">
    <source>
        <dbReference type="ARBA" id="ARBA00022475"/>
    </source>
</evidence>
<evidence type="ECO:0000256" key="6">
    <source>
        <dbReference type="ARBA" id="ARBA00022553"/>
    </source>
</evidence>
<protein>
    <recommendedName>
        <fullName evidence="3">histidine kinase</fullName>
        <ecNumber evidence="3">2.7.13.3</ecNumber>
    </recommendedName>
</protein>
<evidence type="ECO:0000313" key="18">
    <source>
        <dbReference type="EMBL" id="PKU26620.1"/>
    </source>
</evidence>
<dbReference type="InterPro" id="IPR003661">
    <property type="entry name" value="HisK_dim/P_dom"/>
</dbReference>
<keyword evidence="14 15" id="KW-0472">Membrane</keyword>
<evidence type="ECO:0000256" key="12">
    <source>
        <dbReference type="ARBA" id="ARBA00022989"/>
    </source>
</evidence>
<dbReference type="SMART" id="SM00304">
    <property type="entry name" value="HAMP"/>
    <property type="match status" value="1"/>
</dbReference>
<dbReference type="GO" id="GO:0005524">
    <property type="term" value="F:ATP binding"/>
    <property type="evidence" value="ECO:0007669"/>
    <property type="project" value="UniProtKB-KW"/>
</dbReference>
<dbReference type="PANTHER" id="PTHR44936">
    <property type="entry name" value="SENSOR PROTEIN CREC"/>
    <property type="match status" value="1"/>
</dbReference>
<feature type="domain" description="Histidine kinase" evidence="16">
    <location>
        <begin position="244"/>
        <end position="445"/>
    </location>
</feature>
<dbReference type="Pfam" id="PF00672">
    <property type="entry name" value="HAMP"/>
    <property type="match status" value="1"/>
</dbReference>
<evidence type="ECO:0000313" key="19">
    <source>
        <dbReference type="Proteomes" id="UP000233293"/>
    </source>
</evidence>
<organism evidence="18 19">
    <name type="scientific">Telmatospirillum siberiense</name>
    <dbReference type="NCBI Taxonomy" id="382514"/>
    <lineage>
        <taxon>Bacteria</taxon>
        <taxon>Pseudomonadati</taxon>
        <taxon>Pseudomonadota</taxon>
        <taxon>Alphaproteobacteria</taxon>
        <taxon>Rhodospirillales</taxon>
        <taxon>Rhodospirillaceae</taxon>
        <taxon>Telmatospirillum</taxon>
    </lineage>
</organism>
<dbReference type="RefSeq" id="WP_101248851.1">
    <property type="nucleotide sequence ID" value="NZ_PIUM01000001.1"/>
</dbReference>
<comment type="caution">
    <text evidence="18">The sequence shown here is derived from an EMBL/GenBank/DDBJ whole genome shotgun (WGS) entry which is preliminary data.</text>
</comment>
<keyword evidence="11" id="KW-0067">ATP-binding</keyword>
<dbReference type="SUPFAM" id="SSF55874">
    <property type="entry name" value="ATPase domain of HSP90 chaperone/DNA topoisomerase II/histidine kinase"/>
    <property type="match status" value="1"/>
</dbReference>
<evidence type="ECO:0000256" key="14">
    <source>
        <dbReference type="ARBA" id="ARBA00023136"/>
    </source>
</evidence>
<evidence type="ECO:0000256" key="2">
    <source>
        <dbReference type="ARBA" id="ARBA00004429"/>
    </source>
</evidence>
<dbReference type="PROSITE" id="PS50109">
    <property type="entry name" value="HIS_KIN"/>
    <property type="match status" value="1"/>
</dbReference>
<dbReference type="PANTHER" id="PTHR44936:SF5">
    <property type="entry name" value="SENSOR HISTIDINE KINASE ENVZ"/>
    <property type="match status" value="1"/>
</dbReference>
<feature type="transmembrane region" description="Helical" evidence="15">
    <location>
        <begin position="158"/>
        <end position="182"/>
    </location>
</feature>
<keyword evidence="13" id="KW-0902">Two-component regulatory system</keyword>
<evidence type="ECO:0000259" key="17">
    <source>
        <dbReference type="PROSITE" id="PS50885"/>
    </source>
</evidence>
<dbReference type="InterPro" id="IPR036890">
    <property type="entry name" value="HATPase_C_sf"/>
</dbReference>
<keyword evidence="9" id="KW-0547">Nucleotide-binding</keyword>
<evidence type="ECO:0000259" key="16">
    <source>
        <dbReference type="PROSITE" id="PS50109"/>
    </source>
</evidence>
<keyword evidence="5" id="KW-0997">Cell inner membrane</keyword>
<comment type="catalytic activity">
    <reaction evidence="1">
        <text>ATP + protein L-histidine = ADP + protein N-phospho-L-histidine.</text>
        <dbReference type="EC" id="2.7.13.3"/>
    </reaction>
</comment>
<proteinExistence type="predicted"/>
<dbReference type="EMBL" id="PIUM01000001">
    <property type="protein sequence ID" value="PKU26620.1"/>
    <property type="molecule type" value="Genomic_DNA"/>
</dbReference>
<dbReference type="SMART" id="SM00388">
    <property type="entry name" value="HisKA"/>
    <property type="match status" value="1"/>
</dbReference>
<evidence type="ECO:0000256" key="10">
    <source>
        <dbReference type="ARBA" id="ARBA00022777"/>
    </source>
</evidence>
<dbReference type="InterPro" id="IPR050980">
    <property type="entry name" value="2C_sensor_his_kinase"/>
</dbReference>
<keyword evidence="19" id="KW-1185">Reference proteome</keyword>
<keyword evidence="10 18" id="KW-0418">Kinase</keyword>
<dbReference type="Gene3D" id="1.10.287.130">
    <property type="match status" value="1"/>
</dbReference>